<organism evidence="1 2">
    <name type="scientific">Lactococcus lactis subsp. lactis</name>
    <name type="common">Streptococcus lactis</name>
    <dbReference type="NCBI Taxonomy" id="1360"/>
    <lineage>
        <taxon>Bacteria</taxon>
        <taxon>Bacillati</taxon>
        <taxon>Bacillota</taxon>
        <taxon>Bacilli</taxon>
        <taxon>Lactobacillales</taxon>
        <taxon>Streptococcaceae</taxon>
        <taxon>Lactococcus</taxon>
    </lineage>
</organism>
<sequence length="37" mass="4362">MAEDSKLKHRVHHHLETTETLRTLSPDKLYLVYKSLA</sequence>
<evidence type="ECO:0000313" key="1">
    <source>
        <dbReference type="EMBL" id="GAM79409.1"/>
    </source>
</evidence>
<dbReference type="AlphaFoldDB" id="A0A0B8QZM0"/>
<proteinExistence type="predicted"/>
<dbReference type="EMBL" id="BBSI01000015">
    <property type="protein sequence ID" value="GAM79409.1"/>
    <property type="molecule type" value="Genomic_DNA"/>
</dbReference>
<comment type="caution">
    <text evidence="1">The sequence shown here is derived from an EMBL/GenBank/DDBJ whole genome shotgun (WGS) entry which is preliminary data.</text>
</comment>
<protein>
    <submittedName>
        <fullName evidence="1">Uncharacterized protein</fullName>
    </submittedName>
</protein>
<evidence type="ECO:0000313" key="2">
    <source>
        <dbReference type="Proteomes" id="UP000031847"/>
    </source>
</evidence>
<name>A0A0B8QZM0_LACLL</name>
<reference evidence="1 2" key="1">
    <citation type="submission" date="2015-01" db="EMBL/GenBank/DDBJ databases">
        <title>Lactococcus lactis subsp.lactis JCM 5805 whole genome shotgun sequence.</title>
        <authorList>
            <person name="Fujii T."/>
            <person name="Tomita Y."/>
            <person name="Ikushima S."/>
            <person name="Fujiwara D."/>
        </authorList>
    </citation>
    <scope>NUCLEOTIDE SEQUENCE [LARGE SCALE GENOMIC DNA]</scope>
    <source>
        <strain evidence="1 2">JCM 5805</strain>
    </source>
</reference>
<dbReference type="Proteomes" id="UP000031847">
    <property type="component" value="Unassembled WGS sequence"/>
</dbReference>
<gene>
    <name evidence="1" type="ORF">JCM5805K_0517</name>
</gene>
<accession>A0A0B8QZM0</accession>